<organism evidence="1 2">
    <name type="scientific">Streptomyces javensis</name>
    <dbReference type="NCBI Taxonomy" id="114698"/>
    <lineage>
        <taxon>Bacteria</taxon>
        <taxon>Bacillati</taxon>
        <taxon>Actinomycetota</taxon>
        <taxon>Actinomycetes</taxon>
        <taxon>Kitasatosporales</taxon>
        <taxon>Streptomycetaceae</taxon>
        <taxon>Streptomyces</taxon>
        <taxon>Streptomyces violaceusniger group</taxon>
    </lineage>
</organism>
<evidence type="ECO:0000313" key="2">
    <source>
        <dbReference type="Proteomes" id="UP001500282"/>
    </source>
</evidence>
<gene>
    <name evidence="1" type="ORF">GCM10009579_90610</name>
</gene>
<dbReference type="EMBL" id="BAAAIH010000197">
    <property type="protein sequence ID" value="GAA1070999.1"/>
    <property type="molecule type" value="Genomic_DNA"/>
</dbReference>
<dbReference type="Proteomes" id="UP001500282">
    <property type="component" value="Unassembled WGS sequence"/>
</dbReference>
<accession>A0ABN1TBL4</accession>
<keyword evidence="2" id="KW-1185">Reference proteome</keyword>
<proteinExistence type="predicted"/>
<reference evidence="1 2" key="1">
    <citation type="journal article" date="2019" name="Int. J. Syst. Evol. Microbiol.">
        <title>The Global Catalogue of Microorganisms (GCM) 10K type strain sequencing project: providing services to taxonomists for standard genome sequencing and annotation.</title>
        <authorList>
            <consortium name="The Broad Institute Genomics Platform"/>
            <consortium name="The Broad Institute Genome Sequencing Center for Infectious Disease"/>
            <person name="Wu L."/>
            <person name="Ma J."/>
        </authorList>
    </citation>
    <scope>NUCLEOTIDE SEQUENCE [LARGE SCALE GENOMIC DNA]</scope>
    <source>
        <strain evidence="1 2">JCM 11448</strain>
    </source>
</reference>
<name>A0ABN1TBL4_9ACTN</name>
<evidence type="ECO:0000313" key="1">
    <source>
        <dbReference type="EMBL" id="GAA1070999.1"/>
    </source>
</evidence>
<comment type="caution">
    <text evidence="1">The sequence shown here is derived from an EMBL/GenBank/DDBJ whole genome shotgun (WGS) entry which is preliminary data.</text>
</comment>
<protein>
    <submittedName>
        <fullName evidence="1">Uncharacterized protein</fullName>
    </submittedName>
</protein>
<sequence>MVQTGYRGPDKEHCACVAIFQWFDLHSPCRCKEVHSVTPRIGQLSTPRLRSNI</sequence>